<protein>
    <submittedName>
        <fullName evidence="1">Unannotated protein</fullName>
    </submittedName>
</protein>
<dbReference type="AlphaFoldDB" id="A0A6J6ETA1"/>
<reference evidence="1" key="1">
    <citation type="submission" date="2020-05" db="EMBL/GenBank/DDBJ databases">
        <authorList>
            <person name="Chiriac C."/>
            <person name="Salcher M."/>
            <person name="Ghai R."/>
            <person name="Kavagutti S V."/>
        </authorList>
    </citation>
    <scope>NUCLEOTIDE SEQUENCE</scope>
</reference>
<dbReference type="Gene3D" id="3.40.190.10">
    <property type="entry name" value="Periplasmic binding protein-like II"/>
    <property type="match status" value="1"/>
</dbReference>
<evidence type="ECO:0000313" key="1">
    <source>
        <dbReference type="EMBL" id="CAB4579702.1"/>
    </source>
</evidence>
<proteinExistence type="predicted"/>
<dbReference type="SUPFAM" id="SSF53850">
    <property type="entry name" value="Periplasmic binding protein-like II"/>
    <property type="match status" value="1"/>
</dbReference>
<name>A0A6J6ETA1_9ZZZZ</name>
<gene>
    <name evidence="1" type="ORF">UFOPK1726_00823</name>
</gene>
<sequence>MPKRALNNHSVAGGLGYAMAKNSQNKDGAWELIKFITGRQSLTREAVNNIDFPARPDSQGAYVRGFKNIDAQVIVDVTRTAVPFPHNGLPATLRPLQDAIALAFSGRAPVAETVQKGATESQRLIDAANR</sequence>
<organism evidence="1">
    <name type="scientific">freshwater metagenome</name>
    <dbReference type="NCBI Taxonomy" id="449393"/>
    <lineage>
        <taxon>unclassified sequences</taxon>
        <taxon>metagenomes</taxon>
        <taxon>ecological metagenomes</taxon>
    </lineage>
</organism>
<accession>A0A6J6ETA1</accession>
<dbReference type="EMBL" id="CAEZTT010000093">
    <property type="protein sequence ID" value="CAB4579702.1"/>
    <property type="molecule type" value="Genomic_DNA"/>
</dbReference>